<evidence type="ECO:0000313" key="1">
    <source>
        <dbReference type="EMBL" id="KZD53145.1"/>
    </source>
</evidence>
<protein>
    <submittedName>
        <fullName evidence="1">Uncharacterized protein</fullName>
    </submittedName>
</protein>
<organism evidence="1 2">
    <name type="scientific">Bacillus cereus</name>
    <dbReference type="NCBI Taxonomy" id="1396"/>
    <lineage>
        <taxon>Bacteria</taxon>
        <taxon>Bacillati</taxon>
        <taxon>Bacillota</taxon>
        <taxon>Bacilli</taxon>
        <taxon>Bacillales</taxon>
        <taxon>Bacillaceae</taxon>
        <taxon>Bacillus</taxon>
        <taxon>Bacillus cereus group</taxon>
    </lineage>
</organism>
<sequence>MANSSSAGAVQTKIKILFSVVLFMPSPQLIGTMVKLAVHHCT</sequence>
<gene>
    <name evidence="1" type="ORF">B4088_5806</name>
</gene>
<accession>A0A164L023</accession>
<dbReference type="AlphaFoldDB" id="A0A164L023"/>
<dbReference type="EMBL" id="LJKE01000114">
    <property type="protein sequence ID" value="KZD53145.1"/>
    <property type="molecule type" value="Genomic_DNA"/>
</dbReference>
<evidence type="ECO:0000313" key="2">
    <source>
        <dbReference type="Proteomes" id="UP000076482"/>
    </source>
</evidence>
<reference evidence="1 2" key="1">
    <citation type="submission" date="2015-09" db="EMBL/GenBank/DDBJ databases">
        <title>Bacillus cereus food isolates.</title>
        <authorList>
            <person name="Boekhorst J."/>
        </authorList>
    </citation>
    <scope>NUCLEOTIDE SEQUENCE [LARGE SCALE GENOMIC DNA]</scope>
    <source>
        <strain evidence="1 2">B4088</strain>
    </source>
</reference>
<proteinExistence type="predicted"/>
<dbReference type="Proteomes" id="UP000076482">
    <property type="component" value="Unassembled WGS sequence"/>
</dbReference>
<name>A0A164L023_BACCE</name>
<comment type="caution">
    <text evidence="1">The sequence shown here is derived from an EMBL/GenBank/DDBJ whole genome shotgun (WGS) entry which is preliminary data.</text>
</comment>